<organism evidence="1 2">
    <name type="scientific">Xylaria arbuscula</name>
    <dbReference type="NCBI Taxonomy" id="114810"/>
    <lineage>
        <taxon>Eukaryota</taxon>
        <taxon>Fungi</taxon>
        <taxon>Dikarya</taxon>
        <taxon>Ascomycota</taxon>
        <taxon>Pezizomycotina</taxon>
        <taxon>Sordariomycetes</taxon>
        <taxon>Xylariomycetidae</taxon>
        <taxon>Xylariales</taxon>
        <taxon>Xylariaceae</taxon>
        <taxon>Xylaria</taxon>
    </lineage>
</organism>
<proteinExistence type="predicted"/>
<evidence type="ECO:0000313" key="1">
    <source>
        <dbReference type="EMBL" id="KAJ3563190.1"/>
    </source>
</evidence>
<dbReference type="AlphaFoldDB" id="A0A9W8N8W2"/>
<dbReference type="EMBL" id="JANPWZ010001794">
    <property type="protein sequence ID" value="KAJ3563190.1"/>
    <property type="molecule type" value="Genomic_DNA"/>
</dbReference>
<gene>
    <name evidence="1" type="ORF">NPX13_g8287</name>
</gene>
<comment type="caution">
    <text evidence="1">The sequence shown here is derived from an EMBL/GenBank/DDBJ whole genome shotgun (WGS) entry which is preliminary data.</text>
</comment>
<evidence type="ECO:0000313" key="2">
    <source>
        <dbReference type="Proteomes" id="UP001148614"/>
    </source>
</evidence>
<dbReference type="Proteomes" id="UP001148614">
    <property type="component" value="Unassembled WGS sequence"/>
</dbReference>
<sequence length="395" mass="44464">MSRKPVLSAVCAGNGAFAAAVRRIAGQQQRSFTSTSQRNGMNTYSVSVFKELYNSNITHFTPTSSPELDSLLSEIRTKIILPSYLPEEQRKKIFSRKWEKRLNADPIVIEIDGEIINFRYLNPLTDLPNTQNTTGLAIKQFETAADFANLKPLLEGIHHTGRKIKPHFYVGIARIVGTKGHIYEIIECARSARRTGFKLDNSEKVNEVLHHVQMKARNADWDEAETKQALRWAEMVVEMLHDEVHQPKRSKDDPVLPGEIPLARDPMVLGAPLHLAAILVSRYEAGEGILDKVHKLAQDVVAVWPEGKKLRELYPAELYAEDVKMGYLTPPNKMVVYGTPLLHGFETAAKVVKPELASQLQSRCSMLRAEIDEARAILGPETTRPRNIYNSFYDA</sequence>
<keyword evidence="2" id="KW-1185">Reference proteome</keyword>
<protein>
    <submittedName>
        <fullName evidence="1">Uncharacterized protein</fullName>
    </submittedName>
</protein>
<dbReference type="VEuPathDB" id="FungiDB:F4678DRAFT_473906"/>
<accession>A0A9W8N8W2</accession>
<reference evidence="1" key="1">
    <citation type="submission" date="2022-07" db="EMBL/GenBank/DDBJ databases">
        <title>Genome Sequence of Xylaria arbuscula.</title>
        <authorList>
            <person name="Buettner E."/>
        </authorList>
    </citation>
    <scope>NUCLEOTIDE SEQUENCE</scope>
    <source>
        <strain evidence="1">VT107</strain>
    </source>
</reference>
<name>A0A9W8N8W2_9PEZI</name>